<comment type="subcellular location">
    <subcellularLocation>
        <location evidence="1">Endomembrane system</location>
        <topology evidence="1">Multi-pass membrane protein</topology>
    </subcellularLocation>
</comment>
<evidence type="ECO:0000256" key="1">
    <source>
        <dbReference type="ARBA" id="ARBA00004127"/>
    </source>
</evidence>
<keyword evidence="4" id="KW-0812">Transmembrane</keyword>
<evidence type="ECO:0000256" key="4">
    <source>
        <dbReference type="ARBA" id="ARBA00022692"/>
    </source>
</evidence>
<evidence type="ECO:0000256" key="5">
    <source>
        <dbReference type="ARBA" id="ARBA00022989"/>
    </source>
</evidence>
<dbReference type="GO" id="GO:0016760">
    <property type="term" value="F:cellulose synthase (UDP-forming) activity"/>
    <property type="evidence" value="ECO:0007669"/>
    <property type="project" value="InterPro"/>
</dbReference>
<dbReference type="Proteomes" id="UP001346149">
    <property type="component" value="Unassembled WGS sequence"/>
</dbReference>
<evidence type="ECO:0000313" key="8">
    <source>
        <dbReference type="EMBL" id="KAK4801877.1"/>
    </source>
</evidence>
<proteinExistence type="predicted"/>
<evidence type="ECO:0000256" key="7">
    <source>
        <dbReference type="ARBA" id="ARBA00023316"/>
    </source>
</evidence>
<dbReference type="EMBL" id="JAXQNO010000002">
    <property type="protein sequence ID" value="KAK4801877.1"/>
    <property type="molecule type" value="Genomic_DNA"/>
</dbReference>
<evidence type="ECO:0000256" key="3">
    <source>
        <dbReference type="ARBA" id="ARBA00022679"/>
    </source>
</evidence>
<protein>
    <recommendedName>
        <fullName evidence="10">Cellulose synthase-like protein G3</fullName>
    </recommendedName>
</protein>
<keyword evidence="5" id="KW-1133">Transmembrane helix</keyword>
<keyword evidence="7" id="KW-0961">Cell wall biogenesis/degradation</keyword>
<evidence type="ECO:0008006" key="10">
    <source>
        <dbReference type="Google" id="ProtNLM"/>
    </source>
</evidence>
<dbReference type="GO" id="GO:0016020">
    <property type="term" value="C:membrane"/>
    <property type="evidence" value="ECO:0007669"/>
    <property type="project" value="InterPro"/>
</dbReference>
<organism evidence="8 9">
    <name type="scientific">Trapa natans</name>
    <name type="common">Water chestnut</name>
    <dbReference type="NCBI Taxonomy" id="22666"/>
    <lineage>
        <taxon>Eukaryota</taxon>
        <taxon>Viridiplantae</taxon>
        <taxon>Streptophyta</taxon>
        <taxon>Embryophyta</taxon>
        <taxon>Tracheophyta</taxon>
        <taxon>Spermatophyta</taxon>
        <taxon>Magnoliopsida</taxon>
        <taxon>eudicotyledons</taxon>
        <taxon>Gunneridae</taxon>
        <taxon>Pentapetalae</taxon>
        <taxon>rosids</taxon>
        <taxon>malvids</taxon>
        <taxon>Myrtales</taxon>
        <taxon>Lythraceae</taxon>
        <taxon>Trapa</taxon>
    </lineage>
</organism>
<dbReference type="PANTHER" id="PTHR13301">
    <property type="entry name" value="X-BOX TRANSCRIPTION FACTOR-RELATED"/>
    <property type="match status" value="1"/>
</dbReference>
<dbReference type="AlphaFoldDB" id="A0AAN7MMC4"/>
<sequence>MLLPCRLIPEVRVSAVMTNGPLILTLDCDMCSNDPGTVRRVLCYVADPNTDTSHLAYVQFPQMFRGLNRDDIYSCSFRWLFLINPVGMKKGPNYVGTGYFFRRRSLFGPPAMQVSPEIPELSVDHVVERPIQSRETVELAHRVAGSDYDKMTNWGSKVGFRYGSLVEDYYTGYMMQCEGWKSIFCNPDRPAFLGNVPTDLIGMLNQSRRWVVGSLEVTLSRYSVVTYGIRSSLGILMSLSYAQYSFRCLPAVPVTVYSFVPQLALINGSSLFPKASEPWFLLYLFLFLGAYGQDLAEHLLSGHGATFLRWWSEQRTWLIRSLTCFIFGTVDFLLKALGISNQGFNVTSKANHMEQTQIYDRGMFDFGATSPMYVSLSVAALVNLIEFARGLSLVLAMNQSAAVESFALQVLLAGFGVVNGWPLYEAMFLRNDKGKLPTKVTLSSAFLASLRSSSLCGLGFRGALQACMYEFNKWYY</sequence>
<keyword evidence="3" id="KW-0808">Transferase</keyword>
<evidence type="ECO:0000313" key="9">
    <source>
        <dbReference type="Proteomes" id="UP001346149"/>
    </source>
</evidence>
<accession>A0AAN7MMC4</accession>
<dbReference type="Gene3D" id="3.90.550.10">
    <property type="entry name" value="Spore Coat Polysaccharide Biosynthesis Protein SpsA, Chain A"/>
    <property type="match status" value="1"/>
</dbReference>
<comment type="caution">
    <text evidence="8">The sequence shown here is derived from an EMBL/GenBank/DDBJ whole genome shotgun (WGS) entry which is preliminary data.</text>
</comment>
<evidence type="ECO:0000256" key="2">
    <source>
        <dbReference type="ARBA" id="ARBA00022676"/>
    </source>
</evidence>
<dbReference type="Pfam" id="PF03552">
    <property type="entry name" value="Cellulose_synt"/>
    <property type="match status" value="2"/>
</dbReference>
<gene>
    <name evidence="8" type="ORF">SAY86_000080</name>
</gene>
<dbReference type="GO" id="GO:0012505">
    <property type="term" value="C:endomembrane system"/>
    <property type="evidence" value="ECO:0007669"/>
    <property type="project" value="UniProtKB-SubCell"/>
</dbReference>
<dbReference type="InterPro" id="IPR005150">
    <property type="entry name" value="Cellulose_synth"/>
</dbReference>
<dbReference type="GO" id="GO:0071555">
    <property type="term" value="P:cell wall organization"/>
    <property type="evidence" value="ECO:0007669"/>
    <property type="project" value="UniProtKB-KW"/>
</dbReference>
<keyword evidence="9" id="KW-1185">Reference proteome</keyword>
<dbReference type="InterPro" id="IPR029044">
    <property type="entry name" value="Nucleotide-diphossugar_trans"/>
</dbReference>
<keyword evidence="6" id="KW-0472">Membrane</keyword>
<keyword evidence="2" id="KW-0328">Glycosyltransferase</keyword>
<dbReference type="GO" id="GO:0030244">
    <property type="term" value="P:cellulose biosynthetic process"/>
    <property type="evidence" value="ECO:0007669"/>
    <property type="project" value="InterPro"/>
</dbReference>
<name>A0AAN7MMC4_TRANT</name>
<reference evidence="8 9" key="1">
    <citation type="journal article" date="2023" name="Hortic Res">
        <title>Pangenome of water caltrop reveals structural variations and asymmetric subgenome divergence after allopolyploidization.</title>
        <authorList>
            <person name="Zhang X."/>
            <person name="Chen Y."/>
            <person name="Wang L."/>
            <person name="Yuan Y."/>
            <person name="Fang M."/>
            <person name="Shi L."/>
            <person name="Lu R."/>
            <person name="Comes H.P."/>
            <person name="Ma Y."/>
            <person name="Chen Y."/>
            <person name="Huang G."/>
            <person name="Zhou Y."/>
            <person name="Zheng Z."/>
            <person name="Qiu Y."/>
        </authorList>
    </citation>
    <scope>NUCLEOTIDE SEQUENCE [LARGE SCALE GENOMIC DNA]</scope>
    <source>
        <strain evidence="8">F231</strain>
    </source>
</reference>
<evidence type="ECO:0000256" key="6">
    <source>
        <dbReference type="ARBA" id="ARBA00023136"/>
    </source>
</evidence>